<dbReference type="GO" id="GO:0016616">
    <property type="term" value="F:oxidoreductase activity, acting on the CH-OH group of donors, NAD or NADP as acceptor"/>
    <property type="evidence" value="ECO:0007669"/>
    <property type="project" value="InterPro"/>
</dbReference>
<evidence type="ECO:0000256" key="4">
    <source>
        <dbReference type="SAM" id="Phobius"/>
    </source>
</evidence>
<dbReference type="InterPro" id="IPR014027">
    <property type="entry name" value="UDP-Glc/GDP-Man_DH_C"/>
</dbReference>
<keyword evidence="4" id="KW-0472">Membrane</keyword>
<gene>
    <name evidence="6" type="ORF">A9C11_18175</name>
</gene>
<dbReference type="PIRSF" id="PIRSF500136">
    <property type="entry name" value="UDP_ManNAc_DH"/>
    <property type="match status" value="1"/>
</dbReference>
<dbReference type="Pfam" id="PF03721">
    <property type="entry name" value="UDPG_MGDP_dh_N"/>
    <property type="match status" value="1"/>
</dbReference>
<accession>A0A1A9KLX6</accession>
<dbReference type="InterPro" id="IPR036291">
    <property type="entry name" value="NAD(P)-bd_dom_sf"/>
</dbReference>
<evidence type="ECO:0000313" key="6">
    <source>
        <dbReference type="EMBL" id="ANI18522.1"/>
    </source>
</evidence>
<dbReference type="SMART" id="SM00984">
    <property type="entry name" value="UDPG_MGDP_dh_C"/>
    <property type="match status" value="1"/>
</dbReference>
<dbReference type="Pfam" id="PF03720">
    <property type="entry name" value="UDPG_MGDP_dh_C"/>
    <property type="match status" value="1"/>
</dbReference>
<dbReference type="EMBL" id="CP015878">
    <property type="protein sequence ID" value="ANI18522.1"/>
    <property type="molecule type" value="Genomic_DNA"/>
</dbReference>
<comment type="similarity">
    <text evidence="3">Belongs to the UDP-glucose/GDP-mannose dehydrogenase family.</text>
</comment>
<dbReference type="PANTHER" id="PTHR43491">
    <property type="entry name" value="UDP-N-ACETYL-D-MANNOSAMINE DEHYDROGENASE"/>
    <property type="match status" value="1"/>
</dbReference>
<dbReference type="Pfam" id="PF00984">
    <property type="entry name" value="UDPG_MGDP_dh"/>
    <property type="match status" value="1"/>
</dbReference>
<dbReference type="Gene3D" id="3.40.50.720">
    <property type="entry name" value="NAD(P)-binding Rossmann-like Domain"/>
    <property type="match status" value="2"/>
</dbReference>
<organism evidence="6 7">
    <name type="scientific">Pseudomonas citronellolis</name>
    <dbReference type="NCBI Taxonomy" id="53408"/>
    <lineage>
        <taxon>Bacteria</taxon>
        <taxon>Pseudomonadati</taxon>
        <taxon>Pseudomonadota</taxon>
        <taxon>Gammaproteobacteria</taxon>
        <taxon>Pseudomonadales</taxon>
        <taxon>Pseudomonadaceae</taxon>
        <taxon>Pseudomonas</taxon>
    </lineage>
</organism>
<dbReference type="GO" id="GO:0051287">
    <property type="term" value="F:NAD binding"/>
    <property type="evidence" value="ECO:0007669"/>
    <property type="project" value="InterPro"/>
</dbReference>
<keyword evidence="4" id="KW-1133">Transmembrane helix</keyword>
<evidence type="ECO:0000313" key="7">
    <source>
        <dbReference type="Proteomes" id="UP000077748"/>
    </source>
</evidence>
<feature type="transmembrane region" description="Helical" evidence="4">
    <location>
        <begin position="12"/>
        <end position="30"/>
    </location>
</feature>
<keyword evidence="2" id="KW-0520">NAD</keyword>
<dbReference type="PANTHER" id="PTHR43491:SF1">
    <property type="entry name" value="UDP-N-ACETYL-D-MANNOSAMINE DEHYDROGENASE"/>
    <property type="match status" value="1"/>
</dbReference>
<dbReference type="AlphaFoldDB" id="A0A1A9KLX6"/>
<evidence type="ECO:0000256" key="2">
    <source>
        <dbReference type="ARBA" id="ARBA00023027"/>
    </source>
</evidence>
<dbReference type="SUPFAM" id="SSF52413">
    <property type="entry name" value="UDP-glucose/GDP-mannose dehydrogenase C-terminal domain"/>
    <property type="match status" value="1"/>
</dbReference>
<dbReference type="InterPro" id="IPR017476">
    <property type="entry name" value="UDP-Glc/GDP-Man"/>
</dbReference>
<keyword evidence="1" id="KW-0560">Oxidoreductase</keyword>
<keyword evidence="4" id="KW-0812">Transmembrane</keyword>
<dbReference type="GO" id="GO:0000271">
    <property type="term" value="P:polysaccharide biosynthetic process"/>
    <property type="evidence" value="ECO:0007669"/>
    <property type="project" value="InterPro"/>
</dbReference>
<evidence type="ECO:0000256" key="1">
    <source>
        <dbReference type="ARBA" id="ARBA00023002"/>
    </source>
</evidence>
<dbReference type="InterPro" id="IPR014026">
    <property type="entry name" value="UDP-Glc/GDP-Man_DH_dimer"/>
</dbReference>
<dbReference type="SUPFAM" id="SSF51735">
    <property type="entry name" value="NAD(P)-binding Rossmann-fold domains"/>
    <property type="match status" value="1"/>
</dbReference>
<dbReference type="Proteomes" id="UP000077748">
    <property type="component" value="Chromosome"/>
</dbReference>
<dbReference type="InterPro" id="IPR001732">
    <property type="entry name" value="UDP-Glc/GDP-Man_DH_N"/>
</dbReference>
<evidence type="ECO:0000259" key="5">
    <source>
        <dbReference type="SMART" id="SM00984"/>
    </source>
</evidence>
<proteinExistence type="inferred from homology"/>
<dbReference type="SUPFAM" id="SSF48179">
    <property type="entry name" value="6-phosphogluconate dehydrogenase C-terminal domain-like"/>
    <property type="match status" value="1"/>
</dbReference>
<dbReference type="GO" id="GO:0016628">
    <property type="term" value="F:oxidoreductase activity, acting on the CH-CH group of donors, NAD or NADP as acceptor"/>
    <property type="evidence" value="ECO:0007669"/>
    <property type="project" value="InterPro"/>
</dbReference>
<dbReference type="NCBIfam" id="TIGR03026">
    <property type="entry name" value="NDP-sugDHase"/>
    <property type="match status" value="1"/>
</dbReference>
<feature type="domain" description="UDP-glucose/GDP-mannose dehydrogenase C-terminal" evidence="5">
    <location>
        <begin position="328"/>
        <end position="425"/>
    </location>
</feature>
<evidence type="ECO:0000256" key="3">
    <source>
        <dbReference type="PIRNR" id="PIRNR000124"/>
    </source>
</evidence>
<sequence>MVIRLISRFSSRVATIGVVGIGYVGLPLLLHISRSGYRVIGLDTNEERVTLLKAHASPFSHISSDEISESFYNVLGVSSDYSLVKECDALIVCTPTPLDEAGSPDLSYLLNAIDMIISNMRSGQLISVESTVFPGVVNEIIRPKIEASGFRLGQEAFLVYSPERVDPGNRYYKIENTNKIVSGVTESCLELGGALYEGLGIPIVPVRSTYVAEYAKILENVYRAVNIALVNEFKTVAQVHGVDIYEVIAAASTKPFGFSAHYPGPGVGGHCLPVDPVYLAWMARKAGAVAKLTEVAISINSNMPKYIVEKVVSVLSNARGRVYGSKVLLLGVSYKKNVGDIRECPSFEIIRLLARQGCAIFYSDEFVPNLTVGDVGLVLSSSSLDVEILKRVDVAVLITDHDYFDYDLILNNSLILIDARGRYESSRPNVIRA</sequence>
<dbReference type="InterPro" id="IPR036220">
    <property type="entry name" value="UDP-Glc/GDP-Man_DH_C_sf"/>
</dbReference>
<protein>
    <recommendedName>
        <fullName evidence="5">UDP-glucose/GDP-mannose dehydrogenase C-terminal domain-containing protein</fullName>
    </recommendedName>
</protein>
<dbReference type="InterPro" id="IPR008927">
    <property type="entry name" value="6-PGluconate_DH-like_C_sf"/>
</dbReference>
<reference evidence="6 7" key="1">
    <citation type="submission" date="2016-05" db="EMBL/GenBank/DDBJ databases">
        <title>Genome Sequence of Pseudomonas citronellolis Strain SJTE-3, an Estrogens and Persistent Organic Pollutants degradation strain.</title>
        <authorList>
            <person name="Liang R."/>
        </authorList>
    </citation>
    <scope>NUCLEOTIDE SEQUENCE [LARGE SCALE GENOMIC DNA]</scope>
    <source>
        <strain evidence="6 7">SJTE-3</strain>
    </source>
</reference>
<name>A0A1A9KLX6_9PSED</name>
<dbReference type="InterPro" id="IPR028359">
    <property type="entry name" value="UDP_ManNAc/GlcNAc_DH"/>
</dbReference>
<dbReference type="PIRSF" id="PIRSF000124">
    <property type="entry name" value="UDPglc_GDPman_dh"/>
    <property type="match status" value="1"/>
</dbReference>